<reference evidence="1 2" key="1">
    <citation type="submission" date="2018-04" db="EMBL/GenBank/DDBJ databases">
        <title>Chryseobacterium oncorhynchi 701B-08T from rainbow trout, and Chryseobacterium viscerum 687B-08T from diseased fish.</title>
        <authorList>
            <person name="Jeong J.-J."/>
            <person name="Lee Y.J."/>
            <person name="Pathiraja D."/>
            <person name="Park B."/>
            <person name="Choi I.-G."/>
            <person name="Kim K.D."/>
        </authorList>
    </citation>
    <scope>NUCLEOTIDE SEQUENCE [LARGE SCALE GENOMIC DNA]</scope>
    <source>
        <strain evidence="1 2">687B-08</strain>
    </source>
</reference>
<accession>A0A316WJQ7</accession>
<sequence>MKTVNLFQRIGIKKVPEKKKKMSVAKRKSKIPERSNSGRIEKLISPYLSNGKSGFPNRLNGLNVFLLNIQHVKTDCQWRALNLKEYFFREKVSR</sequence>
<name>A0A316WJQ7_9FLAO</name>
<dbReference type="AlphaFoldDB" id="A0A316WJQ7"/>
<proteinExistence type="predicted"/>
<dbReference type="EMBL" id="PPEG02000004">
    <property type="protein sequence ID" value="PWN61641.1"/>
    <property type="molecule type" value="Genomic_DNA"/>
</dbReference>
<comment type="caution">
    <text evidence="1">The sequence shown here is derived from an EMBL/GenBank/DDBJ whole genome shotgun (WGS) entry which is preliminary data.</text>
</comment>
<evidence type="ECO:0000313" key="1">
    <source>
        <dbReference type="EMBL" id="PWN61641.1"/>
    </source>
</evidence>
<protein>
    <submittedName>
        <fullName evidence="1">Uncharacterized protein</fullName>
    </submittedName>
</protein>
<organism evidence="1 2">
    <name type="scientific">Chryseobacterium viscerum</name>
    <dbReference type="NCBI Taxonomy" id="1037377"/>
    <lineage>
        <taxon>Bacteria</taxon>
        <taxon>Pseudomonadati</taxon>
        <taxon>Bacteroidota</taxon>
        <taxon>Flavobacteriia</taxon>
        <taxon>Flavobacteriales</taxon>
        <taxon>Weeksellaceae</taxon>
        <taxon>Chryseobacterium group</taxon>
        <taxon>Chryseobacterium</taxon>
    </lineage>
</organism>
<evidence type="ECO:0000313" key="2">
    <source>
        <dbReference type="Proteomes" id="UP000236413"/>
    </source>
</evidence>
<dbReference type="Proteomes" id="UP000236413">
    <property type="component" value="Unassembled WGS sequence"/>
</dbReference>
<gene>
    <name evidence="1" type="ORF">C1634_010190</name>
</gene>